<keyword evidence="4" id="KW-1133">Transmembrane helix</keyword>
<dbReference type="InterPro" id="IPR051685">
    <property type="entry name" value="Ycf3/AcsC/BcsC/TPR_MFPF"/>
</dbReference>
<evidence type="ECO:0000256" key="2">
    <source>
        <dbReference type="ARBA" id="ARBA00022803"/>
    </source>
</evidence>
<dbReference type="InParanoid" id="A9WKF1"/>
<dbReference type="InterPro" id="IPR011990">
    <property type="entry name" value="TPR-like_helical_dom_sf"/>
</dbReference>
<dbReference type="HOGENOM" id="CLU_279642_0_0_0"/>
<dbReference type="KEGG" id="cau:Caur_2828"/>
<dbReference type="EnsemblBacteria" id="ABY36029">
    <property type="protein sequence ID" value="ABY36029"/>
    <property type="gene ID" value="Caur_2828"/>
</dbReference>
<dbReference type="eggNOG" id="COG0457">
    <property type="taxonomic scope" value="Bacteria"/>
</dbReference>
<organism evidence="5 6">
    <name type="scientific">Chloroflexus aurantiacus (strain ATCC 29366 / DSM 635 / J-10-fl)</name>
    <dbReference type="NCBI Taxonomy" id="324602"/>
    <lineage>
        <taxon>Bacteria</taxon>
        <taxon>Bacillati</taxon>
        <taxon>Chloroflexota</taxon>
        <taxon>Chloroflexia</taxon>
        <taxon>Chloroflexales</taxon>
        <taxon>Chloroflexineae</taxon>
        <taxon>Chloroflexaceae</taxon>
        <taxon>Chloroflexus</taxon>
    </lineage>
</organism>
<dbReference type="SMART" id="SM00028">
    <property type="entry name" value="TPR"/>
    <property type="match status" value="17"/>
</dbReference>
<gene>
    <name evidence="5" type="ordered locus">Caur_2828</name>
</gene>
<dbReference type="Pfam" id="PF13174">
    <property type="entry name" value="TPR_6"/>
    <property type="match status" value="1"/>
</dbReference>
<dbReference type="PATRIC" id="fig|324602.8.peg.3184"/>
<evidence type="ECO:0000256" key="1">
    <source>
        <dbReference type="ARBA" id="ARBA00022737"/>
    </source>
</evidence>
<sequence length="1113" mass="122420">MRWPWQRKPTDSVVTEKATAEKPISWRKRLPWPLLALLIAGVVIVLFLISRPADPRFVIVVTPFADQDGRTGQQIANALVRQLRNQGANLVHVVLSETKPANGAEALALARQTNADLLVWGTVAAGGMIDSSSLSPEIIYTPHNIDISQAWYGFPIRFAIPNRYVISTEPINGQTILTPYLLALAAYHHGEADLALDQLQSLVENNPQLHPLLLHVLRGNLLWARGWYGAAATEYQTALSLAQGERALLANNLGAILLDAGNAEAPRYFAEAINLLDGRDLGQLRVNLALWALREQRASDAVSDLEQARNLLSPDPELELLIATAYRESGRIAEAQASLTRFEATKAATAARVPVAFRSAYETRLNAVFSEERALTSLEARLPMTGPFYWALATANPLPSADTLRQTRDQLRVATEQSNRAVTLWRQQAASQAAIFPGSGLMATGQAERSEELARRQRLSLALTEAVLWSVENSNRQNPFNQFIAALFGAVSGGNPSVEALRQLREQQPDDVMTLLTLGFALRMDEQYDEAVQTYQRVIELAPQLPDGYTGIGMVALARNDRESAQQWLRQALDRNNRFFPAHLLLAQVAEDTGDWSSAINHWRALVNWQETPYTVVHLARALRRSGASGFAEAERLLVPLATEHVEATIELARLYNDAGYPNEAASVYRDALVLDPRSTVAAFELGETYIRLGDVATAERMLRDALTFDERNLDARLRLAELYEGPLNQPDRAIEQYRIALGQGVNDLDQLIRIGQAALAGNATTVAIQALERALTGNPESATVNQLLARAYLNGNRLEAAAQTAQRTLDLTANRTDPEAISARVNAFLALAEIARRRNDLAAAEQAYQQAIATDPQSIPAHIGLGELAGGQGNWGVALAYFETAAALPGGDTNAAAQFWLGEALLRNDNLVRALAAYQRALELQPQYPEALLGLAQTQYALGRAEEALQTVERAIQQKSNYAEAHLFRGKLLQEAGRFAEARAAYDAAIGANDRIAESFYRRALLAIRNGEYDQAIRDLNRATALQANFPEAYYWLGRAYYAQGRSESALQAIQQAITLNPNYSEAIFYSGLIAEDQANFAAARDAYQTLISREPTSEWGQRALAQIERLP</sequence>
<dbReference type="Pfam" id="PF13176">
    <property type="entry name" value="TPR_7"/>
    <property type="match status" value="1"/>
</dbReference>
<keyword evidence="4" id="KW-0812">Transmembrane</keyword>
<dbReference type="AlphaFoldDB" id="A9WKF1"/>
<keyword evidence="4" id="KW-0472">Membrane</keyword>
<dbReference type="Proteomes" id="UP000002008">
    <property type="component" value="Chromosome"/>
</dbReference>
<keyword evidence="1" id="KW-0677">Repeat</keyword>
<feature type="repeat" description="TPR" evidence="3">
    <location>
        <begin position="680"/>
        <end position="713"/>
    </location>
</feature>
<feature type="repeat" description="TPR" evidence="3">
    <location>
        <begin position="826"/>
        <end position="859"/>
    </location>
</feature>
<evidence type="ECO:0000313" key="5">
    <source>
        <dbReference type="EMBL" id="ABY36029.1"/>
    </source>
</evidence>
<feature type="repeat" description="TPR" evidence="3">
    <location>
        <begin position="1032"/>
        <end position="1065"/>
    </location>
</feature>
<name>A9WKF1_CHLAA</name>
<dbReference type="SUPFAM" id="SSF48452">
    <property type="entry name" value="TPR-like"/>
    <property type="match status" value="4"/>
</dbReference>
<evidence type="ECO:0000256" key="3">
    <source>
        <dbReference type="PROSITE-ProRule" id="PRU00339"/>
    </source>
</evidence>
<feature type="transmembrane region" description="Helical" evidence="4">
    <location>
        <begin position="30"/>
        <end position="49"/>
    </location>
</feature>
<keyword evidence="2 3" id="KW-0802">TPR repeat</keyword>
<dbReference type="PROSITE" id="PS50005">
    <property type="entry name" value="TPR"/>
    <property type="match status" value="8"/>
</dbReference>
<evidence type="ECO:0000313" key="6">
    <source>
        <dbReference type="Proteomes" id="UP000002008"/>
    </source>
</evidence>
<dbReference type="PANTHER" id="PTHR44943">
    <property type="entry name" value="CELLULOSE SYNTHASE OPERON PROTEIN C"/>
    <property type="match status" value="1"/>
</dbReference>
<dbReference type="STRING" id="324602.Caur_2828"/>
<dbReference type="EMBL" id="CP000909">
    <property type="protein sequence ID" value="ABY36029.1"/>
    <property type="molecule type" value="Genomic_DNA"/>
</dbReference>
<dbReference type="Pfam" id="PF13432">
    <property type="entry name" value="TPR_16"/>
    <property type="match status" value="3"/>
</dbReference>
<feature type="repeat" description="TPR" evidence="3">
    <location>
        <begin position="896"/>
        <end position="929"/>
    </location>
</feature>
<evidence type="ECO:0000256" key="4">
    <source>
        <dbReference type="SAM" id="Phobius"/>
    </source>
</evidence>
<dbReference type="PANTHER" id="PTHR44943:SF11">
    <property type="entry name" value="CELLULOSE SYNTHASE OPERON PROTEIN C"/>
    <property type="match status" value="1"/>
</dbReference>
<dbReference type="Pfam" id="PF14559">
    <property type="entry name" value="TPR_19"/>
    <property type="match status" value="2"/>
</dbReference>
<protein>
    <submittedName>
        <fullName evidence="5">Tetratricopeptide TPR_2 repeat protein</fullName>
    </submittedName>
</protein>
<dbReference type="PROSITE" id="PS50293">
    <property type="entry name" value="TPR_REGION"/>
    <property type="match status" value="1"/>
</dbReference>
<keyword evidence="6" id="KW-1185">Reference proteome</keyword>
<feature type="repeat" description="TPR" evidence="3">
    <location>
        <begin position="646"/>
        <end position="679"/>
    </location>
</feature>
<feature type="repeat" description="TPR" evidence="3">
    <location>
        <begin position="998"/>
        <end position="1031"/>
    </location>
</feature>
<feature type="repeat" description="TPR" evidence="3">
    <location>
        <begin position="512"/>
        <end position="545"/>
    </location>
</feature>
<reference evidence="6" key="1">
    <citation type="journal article" date="2011" name="BMC Genomics">
        <title>Complete genome sequence of the filamentous anoxygenic phototrophic bacterium Chloroflexus aurantiacus.</title>
        <authorList>
            <person name="Tang K.H."/>
            <person name="Barry K."/>
            <person name="Chertkov O."/>
            <person name="Dalin E."/>
            <person name="Han C.S."/>
            <person name="Hauser L.J."/>
            <person name="Honchak B.M."/>
            <person name="Karbach L.E."/>
            <person name="Land M.L."/>
            <person name="Lapidus A."/>
            <person name="Larimer F.W."/>
            <person name="Mikhailova N."/>
            <person name="Pitluck S."/>
            <person name="Pierson B.K."/>
            <person name="Blankenship R.E."/>
        </authorList>
    </citation>
    <scope>NUCLEOTIDE SEQUENCE [LARGE SCALE GENOMIC DNA]</scope>
    <source>
        <strain evidence="6">ATCC 29366 / DSM 635 / J-10-fl</strain>
    </source>
</reference>
<accession>A9WKF1</accession>
<dbReference type="InterPro" id="IPR019734">
    <property type="entry name" value="TPR_rpt"/>
</dbReference>
<dbReference type="RefSeq" id="WP_012258682.1">
    <property type="nucleotide sequence ID" value="NC_010175.1"/>
</dbReference>
<feature type="repeat" description="TPR" evidence="3">
    <location>
        <begin position="930"/>
        <end position="963"/>
    </location>
</feature>
<proteinExistence type="predicted"/>
<dbReference type="Gene3D" id="1.25.40.10">
    <property type="entry name" value="Tetratricopeptide repeat domain"/>
    <property type="match status" value="5"/>
</dbReference>